<name>A0AAV0F3N4_9ASTE</name>
<comment type="caution">
    <text evidence="2">The sequence shown here is derived from an EMBL/GenBank/DDBJ whole genome shotgun (WGS) entry which is preliminary data.</text>
</comment>
<accession>A0AAV0F3N4</accession>
<keyword evidence="3" id="KW-1185">Reference proteome</keyword>
<proteinExistence type="predicted"/>
<dbReference type="EMBL" id="CAMAPF010000958">
    <property type="protein sequence ID" value="CAH9130080.1"/>
    <property type="molecule type" value="Genomic_DNA"/>
</dbReference>
<evidence type="ECO:0000313" key="2">
    <source>
        <dbReference type="EMBL" id="CAH9130080.1"/>
    </source>
</evidence>
<dbReference type="AlphaFoldDB" id="A0AAV0F3N4"/>
<dbReference type="Proteomes" id="UP001152523">
    <property type="component" value="Unassembled WGS sequence"/>
</dbReference>
<organism evidence="2 3">
    <name type="scientific">Cuscuta epithymum</name>
    <dbReference type="NCBI Taxonomy" id="186058"/>
    <lineage>
        <taxon>Eukaryota</taxon>
        <taxon>Viridiplantae</taxon>
        <taxon>Streptophyta</taxon>
        <taxon>Embryophyta</taxon>
        <taxon>Tracheophyta</taxon>
        <taxon>Spermatophyta</taxon>
        <taxon>Magnoliopsida</taxon>
        <taxon>eudicotyledons</taxon>
        <taxon>Gunneridae</taxon>
        <taxon>Pentapetalae</taxon>
        <taxon>asterids</taxon>
        <taxon>lamiids</taxon>
        <taxon>Solanales</taxon>
        <taxon>Convolvulaceae</taxon>
        <taxon>Cuscuteae</taxon>
        <taxon>Cuscuta</taxon>
        <taxon>Cuscuta subgen. Cuscuta</taxon>
    </lineage>
</organism>
<gene>
    <name evidence="1" type="ORF">CEPIT_LOCUS21801</name>
    <name evidence="2" type="ORF">CEPIT_LOCUS30352</name>
</gene>
<evidence type="ECO:0000313" key="1">
    <source>
        <dbReference type="EMBL" id="CAH9117256.1"/>
    </source>
</evidence>
<reference evidence="2" key="1">
    <citation type="submission" date="2022-07" db="EMBL/GenBank/DDBJ databases">
        <authorList>
            <person name="Macas J."/>
            <person name="Novak P."/>
            <person name="Neumann P."/>
        </authorList>
    </citation>
    <scope>NUCLEOTIDE SEQUENCE</scope>
</reference>
<evidence type="ECO:0000313" key="3">
    <source>
        <dbReference type="Proteomes" id="UP001152523"/>
    </source>
</evidence>
<dbReference type="EMBL" id="CAMAPF010000386">
    <property type="protein sequence ID" value="CAH9117256.1"/>
    <property type="molecule type" value="Genomic_DNA"/>
</dbReference>
<sequence length="117" mass="13817">MYIPVAVNLITVEDLRMVDGVTYVSFREACYALGLLDDDKQFIYAFKEASLSSAFYMRILFVILLWTKSMACPDFVWQHCWTFMKDDIQHTRRRILQHPDLILSAEQLEKFALEELE</sequence>
<protein>
    <submittedName>
        <fullName evidence="2">Uncharacterized protein</fullName>
    </submittedName>
</protein>